<keyword evidence="1" id="KW-0732">Signal</keyword>
<reference evidence="2 3" key="1">
    <citation type="submission" date="2024-03" db="EMBL/GenBank/DDBJ databases">
        <title>The Acrasis kona genome and developmental transcriptomes reveal deep origins of eukaryotic multicellular pathways.</title>
        <authorList>
            <person name="Sheikh S."/>
            <person name="Fu C.-J."/>
            <person name="Brown M.W."/>
            <person name="Baldauf S.L."/>
        </authorList>
    </citation>
    <scope>NUCLEOTIDE SEQUENCE [LARGE SCALE GENOMIC DNA]</scope>
    <source>
        <strain evidence="2 3">ATCC MYA-3509</strain>
    </source>
</reference>
<dbReference type="Proteomes" id="UP001431209">
    <property type="component" value="Unassembled WGS sequence"/>
</dbReference>
<evidence type="ECO:0000313" key="3">
    <source>
        <dbReference type="Proteomes" id="UP001431209"/>
    </source>
</evidence>
<comment type="caution">
    <text evidence="2">The sequence shown here is derived from an EMBL/GenBank/DDBJ whole genome shotgun (WGS) entry which is preliminary data.</text>
</comment>
<protein>
    <submittedName>
        <fullName evidence="2">Uncharacterized protein</fullName>
    </submittedName>
</protein>
<sequence>MPKVLITLFFICLLVSVFAHDLNVAPPPSQQKNFQFSMQRQVNTAFQTFILPIGNTLSSKSNNKISIRCPKEQKSSPIGGGNVRRPSKYFLAEGYKLAASCRIDCMSKVAGQVHFDGGCKKRYYYYGNVGHCLLSGDLTNEQAKLAEAYCMGCNGCIKRHNREFNVTSAKKSVGDNSKKLPQ</sequence>
<name>A0AAW2ZTE2_9EUKA</name>
<feature type="signal peptide" evidence="1">
    <location>
        <begin position="1"/>
        <end position="19"/>
    </location>
</feature>
<dbReference type="AlphaFoldDB" id="A0AAW2ZTE2"/>
<dbReference type="EMBL" id="JAOPGA020001893">
    <property type="protein sequence ID" value="KAL0492014.1"/>
    <property type="molecule type" value="Genomic_DNA"/>
</dbReference>
<accession>A0AAW2ZTE2</accession>
<feature type="chain" id="PRO_5043677349" evidence="1">
    <location>
        <begin position="20"/>
        <end position="182"/>
    </location>
</feature>
<organism evidence="2 3">
    <name type="scientific">Acrasis kona</name>
    <dbReference type="NCBI Taxonomy" id="1008807"/>
    <lineage>
        <taxon>Eukaryota</taxon>
        <taxon>Discoba</taxon>
        <taxon>Heterolobosea</taxon>
        <taxon>Tetramitia</taxon>
        <taxon>Eutetramitia</taxon>
        <taxon>Acrasidae</taxon>
        <taxon>Acrasis</taxon>
    </lineage>
</organism>
<proteinExistence type="predicted"/>
<keyword evidence="3" id="KW-1185">Reference proteome</keyword>
<gene>
    <name evidence="2" type="ORF">AKO1_010151</name>
</gene>
<evidence type="ECO:0000313" key="2">
    <source>
        <dbReference type="EMBL" id="KAL0492014.1"/>
    </source>
</evidence>
<evidence type="ECO:0000256" key="1">
    <source>
        <dbReference type="SAM" id="SignalP"/>
    </source>
</evidence>